<dbReference type="SMART" id="SM00692">
    <property type="entry name" value="DM3"/>
    <property type="match status" value="1"/>
</dbReference>
<reference evidence="14 15" key="1">
    <citation type="journal article" date="2019" name="Sci. Rep.">
        <title>Orb-weaving spider Araneus ventricosus genome elucidates the spidroin gene catalogue.</title>
        <authorList>
            <person name="Kono N."/>
            <person name="Nakamura H."/>
            <person name="Ohtoshi R."/>
            <person name="Moran D.A.P."/>
            <person name="Shinohara A."/>
            <person name="Yoshida Y."/>
            <person name="Fujiwara M."/>
            <person name="Mori M."/>
            <person name="Tomita M."/>
            <person name="Arakawa K."/>
        </authorList>
    </citation>
    <scope>NUCLEOTIDE SEQUENCE [LARGE SCALE GENOMIC DNA]</scope>
</reference>
<keyword evidence="6" id="KW-0805">Transcription regulation</keyword>
<keyword evidence="4 12" id="KW-0863">Zinc-finger</keyword>
<dbReference type="EMBL" id="BGPR01006438">
    <property type="protein sequence ID" value="GBN19034.1"/>
    <property type="molecule type" value="Genomic_DNA"/>
</dbReference>
<evidence type="ECO:0000256" key="2">
    <source>
        <dbReference type="ARBA" id="ARBA00006177"/>
    </source>
</evidence>
<keyword evidence="8 12" id="KW-0238">DNA-binding</keyword>
<comment type="similarity">
    <text evidence="2">Belongs to the THAP1 family.</text>
</comment>
<keyword evidence="15" id="KW-1185">Reference proteome</keyword>
<keyword evidence="10" id="KW-0539">Nucleus</keyword>
<keyword evidence="7" id="KW-0175">Coiled coil</keyword>
<evidence type="ECO:0000256" key="10">
    <source>
        <dbReference type="ARBA" id="ARBA00023242"/>
    </source>
</evidence>
<dbReference type="GO" id="GO:0043565">
    <property type="term" value="F:sequence-specific DNA binding"/>
    <property type="evidence" value="ECO:0007669"/>
    <property type="project" value="InterPro"/>
</dbReference>
<dbReference type="Pfam" id="PF21787">
    <property type="entry name" value="TNP-like_RNaseH_N"/>
    <property type="match status" value="1"/>
</dbReference>
<keyword evidence="5" id="KW-0862">Zinc</keyword>
<evidence type="ECO:0000256" key="6">
    <source>
        <dbReference type="ARBA" id="ARBA00023015"/>
    </source>
</evidence>
<dbReference type="SMART" id="SM00980">
    <property type="entry name" value="THAP"/>
    <property type="match status" value="1"/>
</dbReference>
<comment type="subcellular location">
    <subcellularLocation>
        <location evidence="1">Nucleus</location>
        <location evidence="1">Nucleoplasm</location>
    </subcellularLocation>
</comment>
<dbReference type="GO" id="GO:0008270">
    <property type="term" value="F:zinc ion binding"/>
    <property type="evidence" value="ECO:0007669"/>
    <property type="project" value="UniProtKB-KW"/>
</dbReference>
<evidence type="ECO:0000256" key="7">
    <source>
        <dbReference type="ARBA" id="ARBA00023054"/>
    </source>
</evidence>
<sequence length="983" mass="113758">MRCVYYCFMKCNEFSLKYGVVVVQFSRPLMPNTCCVTNCRGNYDAENKVAVFSFPKVEELKLKWIQAIPRRDLVVTKNTKVCEKHFTDDDIERVSTFYKESTGETLIAKLKKPRLKEGATPKIFPHCPSYLSSTKVARDGPEVRKLNLEEQHLHKAIADSLLTKEQYDNKFSFQNFVEMQNCFTINEVPPFWSIIHKDKHIIFLSLVITDCVPCITYAITINDVLQLSISYKGQNLSKHKDTKLPIKVSNFNQVLDILKNYETNVINYDNPLDDNLYFVTSSLKKSMNLVEDKFKFLIEFFIEQLHLLKLNPVRYRYSSNMLIFSSLLFHISPQAYKFMRHSGNLILPDPSTIRKVSSMLRSSPVYEQQDKYFLSYAKQIFSKISDGDHNVFLLLDEIHMKPFMDYKGGNIVGNSYDNANLATSAHVFMLNSISSSFKDVVHIVPVSHIVAEDLFTLLKKIILALEEIGFKVMGIVTDNNSINRKAVSNFNNPPQFQVQYQHPADEKRPLFYLIDSVHLIKCVRNNWINQKNGYFMYYPQFEGEENSVQTASFSVLRKLYDIESSELLKFGIGLTRKALWPTNLERQNVSLALKIFSSNLVKGLLELGEKHSLMHYGDTANFLNIFCTWWDIANVKTVTKGKHKNNPMAEPITDSLNDIKKEFLKKFIAWLDKYEKMDSNNGRFSRETHSALRQTSQAFLSVTEYCCNNLNMSYLLLGKIQTDKLESRFGQYRSMSGDQYHISIRQLYETENKLRISRELKLISHTSGSFDIDLFDNCDQDENSVEIIDDFFQDIEVSNSDIDKVADSLPVITYLAGYCSHSAHKNVKCYKCRKKLLTDKEMDVDNFKLIKSCDRGGLLYPSEFVTNIVLHIYIVTQKLISEKYELQFLKVQNQRNLVMKLVEELLMSKDMWDFSVCSCGYTFEKVIAKIMKSATNTLLNNYCKIKNDKQKGSKTKKKRKLETLSEIKNTSSLLEKKTKTNTK</sequence>
<evidence type="ECO:0000259" key="13">
    <source>
        <dbReference type="PROSITE" id="PS50950"/>
    </source>
</evidence>
<dbReference type="OrthoDB" id="6432437at2759"/>
<dbReference type="Pfam" id="PF12017">
    <property type="entry name" value="Tnp_P_element"/>
    <property type="match status" value="1"/>
</dbReference>
<keyword evidence="11" id="KW-0131">Cell cycle</keyword>
<dbReference type="Proteomes" id="UP000499080">
    <property type="component" value="Unassembled WGS sequence"/>
</dbReference>
<evidence type="ECO:0000256" key="1">
    <source>
        <dbReference type="ARBA" id="ARBA00004642"/>
    </source>
</evidence>
<dbReference type="InterPro" id="IPR006612">
    <property type="entry name" value="THAP_Znf"/>
</dbReference>
<evidence type="ECO:0000313" key="15">
    <source>
        <dbReference type="Proteomes" id="UP000499080"/>
    </source>
</evidence>
<dbReference type="Gene3D" id="6.20.210.20">
    <property type="entry name" value="THAP domain"/>
    <property type="match status" value="1"/>
</dbReference>
<evidence type="ECO:0000256" key="3">
    <source>
        <dbReference type="ARBA" id="ARBA00022723"/>
    </source>
</evidence>
<gene>
    <name evidence="14" type="ORF">AVEN_104268_1</name>
</gene>
<dbReference type="SUPFAM" id="SSF57716">
    <property type="entry name" value="Glucocorticoid receptor-like (DNA-binding domain)"/>
    <property type="match status" value="1"/>
</dbReference>
<evidence type="ECO:0000256" key="8">
    <source>
        <dbReference type="ARBA" id="ARBA00023125"/>
    </source>
</evidence>
<feature type="domain" description="THAP-type" evidence="13">
    <location>
        <begin position="30"/>
        <end position="124"/>
    </location>
</feature>
<keyword evidence="9" id="KW-0804">Transcription</keyword>
<proteinExistence type="inferred from homology"/>
<evidence type="ECO:0000256" key="4">
    <source>
        <dbReference type="ARBA" id="ARBA00022771"/>
    </source>
</evidence>
<dbReference type="InterPro" id="IPR021896">
    <property type="entry name" value="THAP9-like_HTH"/>
</dbReference>
<evidence type="ECO:0000256" key="9">
    <source>
        <dbReference type="ARBA" id="ARBA00023163"/>
    </source>
</evidence>
<protein>
    <recommendedName>
        <fullName evidence="13">THAP-type domain-containing protein</fullName>
    </recommendedName>
</protein>
<dbReference type="PROSITE" id="PS50950">
    <property type="entry name" value="ZF_THAP"/>
    <property type="match status" value="1"/>
</dbReference>
<dbReference type="PANTHER" id="PTHR46600">
    <property type="entry name" value="THAP DOMAIN-CONTAINING"/>
    <property type="match status" value="1"/>
</dbReference>
<accession>A0A4Y2LXD6</accession>
<dbReference type="GO" id="GO:0005654">
    <property type="term" value="C:nucleoplasm"/>
    <property type="evidence" value="ECO:0007669"/>
    <property type="project" value="UniProtKB-SubCell"/>
</dbReference>
<evidence type="ECO:0000256" key="11">
    <source>
        <dbReference type="ARBA" id="ARBA00023306"/>
    </source>
</evidence>
<comment type="caution">
    <text evidence="14">The sequence shown here is derived from an EMBL/GenBank/DDBJ whole genome shotgun (WGS) entry which is preliminary data.</text>
</comment>
<dbReference type="InterPro" id="IPR048365">
    <property type="entry name" value="TNP-like_RNaseH_N"/>
</dbReference>
<evidence type="ECO:0000313" key="14">
    <source>
        <dbReference type="EMBL" id="GBN19034.1"/>
    </source>
</evidence>
<evidence type="ECO:0000256" key="5">
    <source>
        <dbReference type="ARBA" id="ARBA00022833"/>
    </source>
</evidence>
<name>A0A4Y2LXD6_ARAVE</name>
<organism evidence="14 15">
    <name type="scientific">Araneus ventricosus</name>
    <name type="common">Orbweaver spider</name>
    <name type="synonym">Epeira ventricosa</name>
    <dbReference type="NCBI Taxonomy" id="182803"/>
    <lineage>
        <taxon>Eukaryota</taxon>
        <taxon>Metazoa</taxon>
        <taxon>Ecdysozoa</taxon>
        <taxon>Arthropoda</taxon>
        <taxon>Chelicerata</taxon>
        <taxon>Arachnida</taxon>
        <taxon>Araneae</taxon>
        <taxon>Araneomorphae</taxon>
        <taxon>Entelegynae</taxon>
        <taxon>Araneoidea</taxon>
        <taxon>Araneidae</taxon>
        <taxon>Araneus</taxon>
    </lineage>
</organism>
<dbReference type="InterPro" id="IPR038441">
    <property type="entry name" value="THAP_Znf_sf"/>
</dbReference>
<dbReference type="PANTHER" id="PTHR46600:SF1">
    <property type="entry name" value="THAP DOMAIN-CONTAINING PROTEIN 1"/>
    <property type="match status" value="1"/>
</dbReference>
<keyword evidence="3" id="KW-0479">Metal-binding</keyword>
<evidence type="ECO:0000256" key="12">
    <source>
        <dbReference type="PROSITE-ProRule" id="PRU00309"/>
    </source>
</evidence>
<dbReference type="InterPro" id="IPR026516">
    <property type="entry name" value="THAP1/10"/>
</dbReference>
<dbReference type="Pfam" id="PF05485">
    <property type="entry name" value="THAP"/>
    <property type="match status" value="1"/>
</dbReference>
<dbReference type="AlphaFoldDB" id="A0A4Y2LXD6"/>